<comment type="caution">
    <text evidence="1">The sequence shown here is derived from an EMBL/GenBank/DDBJ whole genome shotgun (WGS) entry which is preliminary data.</text>
</comment>
<sequence>MTSQKHIVLSSHDLESSTSQSDSSRRHRRAGEQEAASLTMTTLSAEDLHLLEEYKYRARASDWAHASRTTSRTEGESERTDRTPDINNIPLRNLLGRRQEEEEAGQGEAITLSPGWTTRPSRARTRSPEPELDKPVSRDYVSLRSGTPLSSFSSRSREANPPSPRPTKTTTTTLAFNGKARLPVSTQLPSAVQQRRSIRLVGSCEDEQSGIMMLDLFTPLPLEIDRSPFDVEFGFGRWVVDAAVGEAEEDGLLIGNREEREERLQDQQLRMPSRPKLVHFATTPSLSRYPDGDVQHGSECEKAADKPMRPPSRVFTPTKELLASRRTSASSYRSTNNRPFTPIRNFSQSPLPPPAATTSHGRSLSKTWTREIRASIHRDLTPIEATPQRRTRPDPALFPGVIPYSFSPRDLGLREQEKEWRRYNNQQLQNVRPSASEEEEEAAGAAGAGRRKYWSWSGASKRRDQGVERRRLAASDDEAGRSNDEWEVLQ</sequence>
<evidence type="ECO:0000313" key="2">
    <source>
        <dbReference type="Proteomes" id="UP001243375"/>
    </source>
</evidence>
<protein>
    <submittedName>
        <fullName evidence="1">Uncharacterized protein</fullName>
    </submittedName>
</protein>
<name>A0ACC2XGC7_9TREE</name>
<dbReference type="Proteomes" id="UP001243375">
    <property type="component" value="Unassembled WGS sequence"/>
</dbReference>
<keyword evidence="2" id="KW-1185">Reference proteome</keyword>
<dbReference type="EMBL" id="JASBWU010000003">
    <property type="protein sequence ID" value="KAJ9123084.1"/>
    <property type="molecule type" value="Genomic_DNA"/>
</dbReference>
<proteinExistence type="predicted"/>
<organism evidence="1 2">
    <name type="scientific">Naganishia vaughanmartiniae</name>
    <dbReference type="NCBI Taxonomy" id="1424756"/>
    <lineage>
        <taxon>Eukaryota</taxon>
        <taxon>Fungi</taxon>
        <taxon>Dikarya</taxon>
        <taxon>Basidiomycota</taxon>
        <taxon>Agaricomycotina</taxon>
        <taxon>Tremellomycetes</taxon>
        <taxon>Filobasidiales</taxon>
        <taxon>Filobasidiaceae</taxon>
        <taxon>Naganishia</taxon>
    </lineage>
</organism>
<accession>A0ACC2XGC7</accession>
<reference evidence="1" key="1">
    <citation type="submission" date="2023-04" db="EMBL/GenBank/DDBJ databases">
        <title>Draft Genome sequencing of Naganishia species isolated from polar environments using Oxford Nanopore Technology.</title>
        <authorList>
            <person name="Leo P."/>
            <person name="Venkateswaran K."/>
        </authorList>
    </citation>
    <scope>NUCLEOTIDE SEQUENCE</scope>
    <source>
        <strain evidence="1">MNA-CCFEE 5425</strain>
    </source>
</reference>
<gene>
    <name evidence="1" type="ORF">QFC22_001274</name>
</gene>
<evidence type="ECO:0000313" key="1">
    <source>
        <dbReference type="EMBL" id="KAJ9123084.1"/>
    </source>
</evidence>